<reference evidence="1 2" key="1">
    <citation type="journal article" date="2023" name="Science">
        <title>Complex scaffold remodeling in plant triterpene biosynthesis.</title>
        <authorList>
            <person name="De La Pena R."/>
            <person name="Hodgson H."/>
            <person name="Liu J.C."/>
            <person name="Stephenson M.J."/>
            <person name="Martin A.C."/>
            <person name="Owen C."/>
            <person name="Harkess A."/>
            <person name="Leebens-Mack J."/>
            <person name="Jimenez L.E."/>
            <person name="Osbourn A."/>
            <person name="Sattely E.S."/>
        </authorList>
    </citation>
    <scope>NUCLEOTIDE SEQUENCE [LARGE SCALE GENOMIC DNA]</scope>
    <source>
        <strain evidence="2">cv. JPN11</strain>
        <tissue evidence="1">Leaf</tissue>
    </source>
</reference>
<name>A0ACC1X6G1_MELAZ</name>
<proteinExistence type="predicted"/>
<protein>
    <submittedName>
        <fullName evidence="1">Werner Syndrome-like exonuclease</fullName>
    </submittedName>
</protein>
<accession>A0ACC1X6G1</accession>
<dbReference type="Proteomes" id="UP001164539">
    <property type="component" value="Chromosome 11"/>
</dbReference>
<gene>
    <name evidence="1" type="ORF">OWV82_020572</name>
</gene>
<sequence>MPNPFNIKRMNYSTWNVKFWGDNIITTVTSRTVEVDLWVKQTLNEHRSRVNDLVVGLDTEWCLPTVENDHQKVAIIQLCVGMKWIGFSRCLIFQFCQNNNKEAPVPLSLVRFLGNRRITFVGKEVKNDARKLLEDYGLLVGNVRDVSEMAASKYNDKEFLRLGLSKLVVQFLNVGMEKPKEITMSEWDKEELSDRQIQYAAIDGFVSFKLGFELMKPRKY</sequence>
<keyword evidence="2" id="KW-1185">Reference proteome</keyword>
<comment type="caution">
    <text evidence="1">The sequence shown here is derived from an EMBL/GenBank/DDBJ whole genome shotgun (WGS) entry which is preliminary data.</text>
</comment>
<evidence type="ECO:0000313" key="2">
    <source>
        <dbReference type="Proteomes" id="UP001164539"/>
    </source>
</evidence>
<evidence type="ECO:0000313" key="1">
    <source>
        <dbReference type="EMBL" id="KAJ4706996.1"/>
    </source>
</evidence>
<organism evidence="1 2">
    <name type="scientific">Melia azedarach</name>
    <name type="common">Chinaberry tree</name>
    <dbReference type="NCBI Taxonomy" id="155640"/>
    <lineage>
        <taxon>Eukaryota</taxon>
        <taxon>Viridiplantae</taxon>
        <taxon>Streptophyta</taxon>
        <taxon>Embryophyta</taxon>
        <taxon>Tracheophyta</taxon>
        <taxon>Spermatophyta</taxon>
        <taxon>Magnoliopsida</taxon>
        <taxon>eudicotyledons</taxon>
        <taxon>Gunneridae</taxon>
        <taxon>Pentapetalae</taxon>
        <taxon>rosids</taxon>
        <taxon>malvids</taxon>
        <taxon>Sapindales</taxon>
        <taxon>Meliaceae</taxon>
        <taxon>Melia</taxon>
    </lineage>
</organism>
<dbReference type="EMBL" id="CM051404">
    <property type="protein sequence ID" value="KAJ4706996.1"/>
    <property type="molecule type" value="Genomic_DNA"/>
</dbReference>